<organism evidence="2 3">
    <name type="scientific">Oryza meyeriana var. granulata</name>
    <dbReference type="NCBI Taxonomy" id="110450"/>
    <lineage>
        <taxon>Eukaryota</taxon>
        <taxon>Viridiplantae</taxon>
        <taxon>Streptophyta</taxon>
        <taxon>Embryophyta</taxon>
        <taxon>Tracheophyta</taxon>
        <taxon>Spermatophyta</taxon>
        <taxon>Magnoliopsida</taxon>
        <taxon>Liliopsida</taxon>
        <taxon>Poales</taxon>
        <taxon>Poaceae</taxon>
        <taxon>BOP clade</taxon>
        <taxon>Oryzoideae</taxon>
        <taxon>Oryzeae</taxon>
        <taxon>Oryzinae</taxon>
        <taxon>Oryza</taxon>
        <taxon>Oryza meyeriana</taxon>
    </lineage>
</organism>
<evidence type="ECO:0000313" key="3">
    <source>
        <dbReference type="Proteomes" id="UP000479710"/>
    </source>
</evidence>
<dbReference type="AlphaFoldDB" id="A0A6G1E9R2"/>
<protein>
    <submittedName>
        <fullName evidence="2">Uncharacterized protein</fullName>
    </submittedName>
</protein>
<comment type="caution">
    <text evidence="2">The sequence shown here is derived from an EMBL/GenBank/DDBJ whole genome shotgun (WGS) entry which is preliminary data.</text>
</comment>
<evidence type="ECO:0000313" key="2">
    <source>
        <dbReference type="EMBL" id="KAF0921316.1"/>
    </source>
</evidence>
<gene>
    <name evidence="2" type="ORF">E2562_003117</name>
</gene>
<accession>A0A6G1E9R2</accession>
<name>A0A6G1E9R2_9ORYZ</name>
<reference evidence="2 3" key="1">
    <citation type="submission" date="2019-11" db="EMBL/GenBank/DDBJ databases">
        <title>Whole genome sequence of Oryza granulata.</title>
        <authorList>
            <person name="Li W."/>
        </authorList>
    </citation>
    <scope>NUCLEOTIDE SEQUENCE [LARGE SCALE GENOMIC DNA]</scope>
    <source>
        <strain evidence="3">cv. Menghai</strain>
        <tissue evidence="2">Leaf</tissue>
    </source>
</reference>
<evidence type="ECO:0000256" key="1">
    <source>
        <dbReference type="SAM" id="MobiDB-lite"/>
    </source>
</evidence>
<feature type="region of interest" description="Disordered" evidence="1">
    <location>
        <begin position="23"/>
        <end position="77"/>
    </location>
</feature>
<dbReference type="EMBL" id="SPHZ02000004">
    <property type="protein sequence ID" value="KAF0921316.1"/>
    <property type="molecule type" value="Genomic_DNA"/>
</dbReference>
<proteinExistence type="predicted"/>
<dbReference type="Proteomes" id="UP000479710">
    <property type="component" value="Unassembled WGS sequence"/>
</dbReference>
<sequence length="77" mass="8508">METRPGQSRIKGRWDPIVIHQGKPAEGLPVGVTGEGETLGSTQQWHAKKPNQARPSRAQHRRHAGTAAREFDDDSND</sequence>
<feature type="compositionally biased region" description="Basic residues" evidence="1">
    <location>
        <begin position="46"/>
        <end position="64"/>
    </location>
</feature>
<keyword evidence="3" id="KW-1185">Reference proteome</keyword>